<dbReference type="Gene3D" id="1.10.510.10">
    <property type="entry name" value="Transferase(Phosphotransferase) domain 1"/>
    <property type="match status" value="1"/>
</dbReference>
<dbReference type="PROSITE" id="PS50005">
    <property type="entry name" value="TPR"/>
    <property type="match status" value="1"/>
</dbReference>
<dbReference type="Gene3D" id="1.25.40.10">
    <property type="entry name" value="Tetratricopeptide repeat domain"/>
    <property type="match status" value="2"/>
</dbReference>
<evidence type="ECO:0000256" key="5">
    <source>
        <dbReference type="PROSITE-ProRule" id="PRU00339"/>
    </source>
</evidence>
<sequence length="812" mass="89173">MSLVTTHWQALNDALDAALDAPPNERAAVIRAAFPNEPELQEEAHALLKAATGAPMLLDHDAWQCAGTWMQQAVDDAMEGATGNDASGNRLSDNVEPGTTLDAYTIDELIDTGGSSRVYKAHRSDGLFDQVVAVKVLRQSQRRNFGERFAQERSILAALNHPNIAHIIDAGATSDGHPYVVMEYVEGTPITTYSNTHRLSIPERLQLMRQVMEAVQHAHQNLIVHRDLKPSNILVTDDGQVRLLDFGIAKVLDATGGPTGVDPYETQTGAHPLTPGYAAPEQIEQRTISTRTDVYALGRVCYELICGCRPVDADTTAPYAMMQAVCEGNLRPMHEQFADRPAAERDSIAAKRDCTASALDRYLRSDLRVVIEQAMACAPEDRYGTAADLRRDIGRYLDNRPVQARTATSWYQLQTFVRRNRWGVATAALVIALVGAYAITITQYSQQMRAERDKSEAVTSFLTNLFTASNPEMNAGTPNLTVREVMDRGTAQLDTSMDEAPAVRADLQTTLGRVYSGLGLYEQGEPLLREALALRTEGHGHAEDEADTRSALGYLLFRTGDYAEAERQLRQAVTLAENEYGAAHAAVASYLNGLAILYNESGRGAQGEPLLRRALAITDSPEARATYLHNLAVALQDQGQFEEALPTHREAIAAFRAQFGDEYPGRASAMARYAFSLHLNGDYEQAAAMHEEALALRRSILPNEHPHIASSLIRYSWLETERGNGAQAEEMVREGIAMLGQFVPETHWEMQAAQGILGLALLQQGQIAEGRARLIPVYRGFRAMFGPDDWRTQRAEQVLRQTGGVPSGPEGE</sequence>
<keyword evidence="6" id="KW-0472">Membrane</keyword>
<evidence type="ECO:0000256" key="3">
    <source>
        <dbReference type="ARBA" id="ARBA00022777"/>
    </source>
</evidence>
<dbReference type="SMART" id="SM00220">
    <property type="entry name" value="S_TKc"/>
    <property type="match status" value="1"/>
</dbReference>
<gene>
    <name evidence="8" type="ORF">CRI93_13445</name>
</gene>
<name>A0A2H3NII8_9BACT</name>
<evidence type="ECO:0000259" key="7">
    <source>
        <dbReference type="PROSITE" id="PS50011"/>
    </source>
</evidence>
<dbReference type="Proteomes" id="UP000221024">
    <property type="component" value="Unassembled WGS sequence"/>
</dbReference>
<dbReference type="PANTHER" id="PTHR43289">
    <property type="entry name" value="MITOGEN-ACTIVATED PROTEIN KINASE KINASE KINASE 20-RELATED"/>
    <property type="match status" value="1"/>
</dbReference>
<keyword evidence="6" id="KW-1133">Transmembrane helix</keyword>
<evidence type="ECO:0000256" key="4">
    <source>
        <dbReference type="ARBA" id="ARBA00022840"/>
    </source>
</evidence>
<keyword evidence="2" id="KW-0547">Nucleotide-binding</keyword>
<dbReference type="InterPro" id="IPR019734">
    <property type="entry name" value="TPR_rpt"/>
</dbReference>
<dbReference type="OrthoDB" id="9813021at2"/>
<dbReference type="InterPro" id="IPR011990">
    <property type="entry name" value="TPR-like_helical_dom_sf"/>
</dbReference>
<feature type="domain" description="Protein kinase" evidence="7">
    <location>
        <begin position="104"/>
        <end position="397"/>
    </location>
</feature>
<keyword evidence="5" id="KW-0802">TPR repeat</keyword>
<dbReference type="AlphaFoldDB" id="A0A2H3NII8"/>
<dbReference type="RefSeq" id="WP_098063162.1">
    <property type="nucleotide sequence ID" value="NZ_PDEP01000015.1"/>
</dbReference>
<evidence type="ECO:0000256" key="1">
    <source>
        <dbReference type="ARBA" id="ARBA00022679"/>
    </source>
</evidence>
<dbReference type="Gene3D" id="3.30.200.20">
    <property type="entry name" value="Phosphorylase Kinase, domain 1"/>
    <property type="match status" value="1"/>
</dbReference>
<dbReference type="PROSITE" id="PS00108">
    <property type="entry name" value="PROTEIN_KINASE_ST"/>
    <property type="match status" value="1"/>
</dbReference>
<dbReference type="Pfam" id="PF13424">
    <property type="entry name" value="TPR_12"/>
    <property type="match status" value="2"/>
</dbReference>
<keyword evidence="9" id="KW-1185">Reference proteome</keyword>
<dbReference type="PROSITE" id="PS50011">
    <property type="entry name" value="PROTEIN_KINASE_DOM"/>
    <property type="match status" value="1"/>
</dbReference>
<dbReference type="InterPro" id="IPR011009">
    <property type="entry name" value="Kinase-like_dom_sf"/>
</dbReference>
<feature type="repeat" description="TPR" evidence="5">
    <location>
        <begin position="546"/>
        <end position="579"/>
    </location>
</feature>
<keyword evidence="3" id="KW-0418">Kinase</keyword>
<dbReference type="Pfam" id="PF00069">
    <property type="entry name" value="Pkinase"/>
    <property type="match status" value="1"/>
</dbReference>
<reference evidence="8 9" key="1">
    <citation type="submission" date="2017-10" db="EMBL/GenBank/DDBJ databases">
        <title>Draft genome of Longimonas halophila.</title>
        <authorList>
            <person name="Goh K.M."/>
            <person name="Shamsir M.S."/>
            <person name="Lim S.W."/>
        </authorList>
    </citation>
    <scope>NUCLEOTIDE SEQUENCE [LARGE SCALE GENOMIC DNA]</scope>
    <source>
        <strain evidence="8 9">KCTC 42399</strain>
    </source>
</reference>
<dbReference type="GO" id="GO:0005524">
    <property type="term" value="F:ATP binding"/>
    <property type="evidence" value="ECO:0007669"/>
    <property type="project" value="UniProtKB-KW"/>
</dbReference>
<dbReference type="InterPro" id="IPR008271">
    <property type="entry name" value="Ser/Thr_kinase_AS"/>
</dbReference>
<dbReference type="SMART" id="SM00028">
    <property type="entry name" value="TPR"/>
    <property type="match status" value="5"/>
</dbReference>
<dbReference type="SUPFAM" id="SSF56112">
    <property type="entry name" value="Protein kinase-like (PK-like)"/>
    <property type="match status" value="1"/>
</dbReference>
<evidence type="ECO:0000313" key="9">
    <source>
        <dbReference type="Proteomes" id="UP000221024"/>
    </source>
</evidence>
<accession>A0A2H3NII8</accession>
<evidence type="ECO:0000256" key="2">
    <source>
        <dbReference type="ARBA" id="ARBA00022741"/>
    </source>
</evidence>
<dbReference type="EMBL" id="PDEP01000015">
    <property type="protein sequence ID" value="PEN05212.1"/>
    <property type="molecule type" value="Genomic_DNA"/>
</dbReference>
<dbReference type="InterPro" id="IPR000719">
    <property type="entry name" value="Prot_kinase_dom"/>
</dbReference>
<dbReference type="PANTHER" id="PTHR43289:SF34">
    <property type="entry name" value="SERINE_THREONINE-PROTEIN KINASE YBDM-RELATED"/>
    <property type="match status" value="1"/>
</dbReference>
<protein>
    <recommendedName>
        <fullName evidence="7">Protein kinase domain-containing protein</fullName>
    </recommendedName>
</protein>
<feature type="transmembrane region" description="Helical" evidence="6">
    <location>
        <begin position="422"/>
        <end position="444"/>
    </location>
</feature>
<proteinExistence type="predicted"/>
<keyword evidence="1" id="KW-0808">Transferase</keyword>
<organism evidence="8 9">
    <name type="scientific">Longimonas halophila</name>
    <dbReference type="NCBI Taxonomy" id="1469170"/>
    <lineage>
        <taxon>Bacteria</taxon>
        <taxon>Pseudomonadati</taxon>
        <taxon>Rhodothermota</taxon>
        <taxon>Rhodothermia</taxon>
        <taxon>Rhodothermales</taxon>
        <taxon>Salisaetaceae</taxon>
        <taxon>Longimonas</taxon>
    </lineage>
</organism>
<keyword evidence="4" id="KW-0067">ATP-binding</keyword>
<dbReference type="GO" id="GO:0004674">
    <property type="term" value="F:protein serine/threonine kinase activity"/>
    <property type="evidence" value="ECO:0007669"/>
    <property type="project" value="TreeGrafter"/>
</dbReference>
<keyword evidence="6" id="KW-0812">Transmembrane</keyword>
<comment type="caution">
    <text evidence="8">The sequence shown here is derived from an EMBL/GenBank/DDBJ whole genome shotgun (WGS) entry which is preliminary data.</text>
</comment>
<evidence type="ECO:0000256" key="6">
    <source>
        <dbReference type="SAM" id="Phobius"/>
    </source>
</evidence>
<dbReference type="CDD" id="cd14014">
    <property type="entry name" value="STKc_PknB_like"/>
    <property type="match status" value="1"/>
</dbReference>
<evidence type="ECO:0000313" key="8">
    <source>
        <dbReference type="EMBL" id="PEN05212.1"/>
    </source>
</evidence>
<dbReference type="SUPFAM" id="SSF48452">
    <property type="entry name" value="TPR-like"/>
    <property type="match status" value="2"/>
</dbReference>